<keyword evidence="2" id="KW-0539">Nucleus</keyword>
<dbReference type="EMBL" id="JAUEPU010000001">
    <property type="protein sequence ID" value="KAK0506741.1"/>
    <property type="molecule type" value="Genomic_DNA"/>
</dbReference>
<comment type="caution">
    <text evidence="5">The sequence shown here is derived from an EMBL/GenBank/DDBJ whole genome shotgun (WGS) entry which is preliminary data.</text>
</comment>
<dbReference type="SUPFAM" id="SSF46785">
    <property type="entry name" value="Winged helix' DNA-binding domain"/>
    <property type="match status" value="1"/>
</dbReference>
<dbReference type="Gene3D" id="1.10.10.10">
    <property type="entry name" value="Winged helix-like DNA-binding domain superfamily/Winged helix DNA-binding domain"/>
    <property type="match status" value="1"/>
</dbReference>
<comment type="subcellular location">
    <subcellularLocation>
        <location evidence="2">Nucleus</location>
    </subcellularLocation>
</comment>
<keyword evidence="6" id="KW-1185">Reference proteome</keyword>
<dbReference type="InterPro" id="IPR001766">
    <property type="entry name" value="Fork_head_dom"/>
</dbReference>
<protein>
    <recommendedName>
        <fullName evidence="4">Fork-head domain-containing protein</fullName>
    </recommendedName>
</protein>
<evidence type="ECO:0000313" key="6">
    <source>
        <dbReference type="Proteomes" id="UP001175228"/>
    </source>
</evidence>
<dbReference type="GO" id="GO:0043565">
    <property type="term" value="F:sequence-specific DNA binding"/>
    <property type="evidence" value="ECO:0007669"/>
    <property type="project" value="InterPro"/>
</dbReference>
<accession>A0AA39U319</accession>
<evidence type="ECO:0000256" key="3">
    <source>
        <dbReference type="SAM" id="MobiDB-lite"/>
    </source>
</evidence>
<dbReference type="PROSITE" id="PS50039">
    <property type="entry name" value="FORK_HEAD_3"/>
    <property type="match status" value="1"/>
</dbReference>
<feature type="compositionally biased region" description="Polar residues" evidence="3">
    <location>
        <begin position="213"/>
        <end position="226"/>
    </location>
</feature>
<name>A0AA39U319_9AGAR</name>
<feature type="domain" description="Fork-head" evidence="4">
    <location>
        <begin position="121"/>
        <end position="211"/>
    </location>
</feature>
<evidence type="ECO:0000313" key="5">
    <source>
        <dbReference type="EMBL" id="KAK0506741.1"/>
    </source>
</evidence>
<dbReference type="Pfam" id="PF00250">
    <property type="entry name" value="Forkhead"/>
    <property type="match status" value="1"/>
</dbReference>
<dbReference type="InterPro" id="IPR036388">
    <property type="entry name" value="WH-like_DNA-bd_sf"/>
</dbReference>
<dbReference type="InterPro" id="IPR036390">
    <property type="entry name" value="WH_DNA-bd_sf"/>
</dbReference>
<evidence type="ECO:0000259" key="4">
    <source>
        <dbReference type="PROSITE" id="PS50039"/>
    </source>
</evidence>
<feature type="DNA-binding region" description="Fork-head" evidence="2">
    <location>
        <begin position="121"/>
        <end position="211"/>
    </location>
</feature>
<sequence>MYSTHPASQAGFNTPAGQSADIAFVSRHPYHANPIQSKPEEQNTLHYVNYGHGAHSSANYPGSTPGSMAAPYGLPIFSPPSYPQLYGLPDPAPTIRKLVQIPPNALIHLSSLIDEPVRQSKPSYYMKQMAAVAIYSSRDGKATVQEIGYAIMARFEYFRTDPKFMATLRGALSVNDLFCQPKPSPNEPVMKGGFWVVDSRNPEGHRPRKRGNPSRSSDGTKSDVSS</sequence>
<dbReference type="AlphaFoldDB" id="A0AA39U319"/>
<evidence type="ECO:0000256" key="1">
    <source>
        <dbReference type="ARBA" id="ARBA00023125"/>
    </source>
</evidence>
<reference evidence="5" key="1">
    <citation type="submission" date="2023-06" db="EMBL/GenBank/DDBJ databases">
        <authorList>
            <consortium name="Lawrence Berkeley National Laboratory"/>
            <person name="Ahrendt S."/>
            <person name="Sahu N."/>
            <person name="Indic B."/>
            <person name="Wong-Bajracharya J."/>
            <person name="Merenyi Z."/>
            <person name="Ke H.-M."/>
            <person name="Monk M."/>
            <person name="Kocsube S."/>
            <person name="Drula E."/>
            <person name="Lipzen A."/>
            <person name="Balint B."/>
            <person name="Henrissat B."/>
            <person name="Andreopoulos B."/>
            <person name="Martin F.M."/>
            <person name="Harder C.B."/>
            <person name="Rigling D."/>
            <person name="Ford K.L."/>
            <person name="Foster G.D."/>
            <person name="Pangilinan J."/>
            <person name="Papanicolaou A."/>
            <person name="Barry K."/>
            <person name="LaButti K."/>
            <person name="Viragh M."/>
            <person name="Koriabine M."/>
            <person name="Yan M."/>
            <person name="Riley R."/>
            <person name="Champramary S."/>
            <person name="Plett K.L."/>
            <person name="Tsai I.J."/>
            <person name="Slot J."/>
            <person name="Sipos G."/>
            <person name="Plett J."/>
            <person name="Nagy L.G."/>
            <person name="Grigoriev I.V."/>
        </authorList>
    </citation>
    <scope>NUCLEOTIDE SEQUENCE</scope>
    <source>
        <strain evidence="5">HWK02</strain>
    </source>
</reference>
<keyword evidence="1 2" id="KW-0238">DNA-binding</keyword>
<dbReference type="Proteomes" id="UP001175228">
    <property type="component" value="Unassembled WGS sequence"/>
</dbReference>
<organism evidence="5 6">
    <name type="scientific">Armillaria luteobubalina</name>
    <dbReference type="NCBI Taxonomy" id="153913"/>
    <lineage>
        <taxon>Eukaryota</taxon>
        <taxon>Fungi</taxon>
        <taxon>Dikarya</taxon>
        <taxon>Basidiomycota</taxon>
        <taxon>Agaricomycotina</taxon>
        <taxon>Agaricomycetes</taxon>
        <taxon>Agaricomycetidae</taxon>
        <taxon>Agaricales</taxon>
        <taxon>Marasmiineae</taxon>
        <taxon>Physalacriaceae</taxon>
        <taxon>Armillaria</taxon>
    </lineage>
</organism>
<proteinExistence type="predicted"/>
<feature type="region of interest" description="Disordered" evidence="3">
    <location>
        <begin position="189"/>
        <end position="226"/>
    </location>
</feature>
<dbReference type="GO" id="GO:0005634">
    <property type="term" value="C:nucleus"/>
    <property type="evidence" value="ECO:0007669"/>
    <property type="project" value="UniProtKB-SubCell"/>
</dbReference>
<gene>
    <name evidence="5" type="ORF">EDD18DRAFT_1455996</name>
</gene>
<dbReference type="SMART" id="SM00339">
    <property type="entry name" value="FH"/>
    <property type="match status" value="1"/>
</dbReference>
<dbReference type="GO" id="GO:0003700">
    <property type="term" value="F:DNA-binding transcription factor activity"/>
    <property type="evidence" value="ECO:0007669"/>
    <property type="project" value="InterPro"/>
</dbReference>
<evidence type="ECO:0000256" key="2">
    <source>
        <dbReference type="PROSITE-ProRule" id="PRU00089"/>
    </source>
</evidence>